<keyword evidence="1" id="KW-0812">Transmembrane</keyword>
<evidence type="ECO:0000313" key="2">
    <source>
        <dbReference type="EMBL" id="SFR64804.1"/>
    </source>
</evidence>
<keyword evidence="1" id="KW-0472">Membrane</keyword>
<dbReference type="EMBL" id="FOYS01000005">
    <property type="protein sequence ID" value="SFR64804.1"/>
    <property type="molecule type" value="Genomic_DNA"/>
</dbReference>
<dbReference type="Pfam" id="PF26007">
    <property type="entry name" value="DUF8000"/>
    <property type="match status" value="1"/>
</dbReference>
<proteinExistence type="predicted"/>
<keyword evidence="3" id="KW-1185">Reference proteome</keyword>
<gene>
    <name evidence="2" type="ORF">SAMN04488124_3097</name>
</gene>
<dbReference type="STRING" id="555875.SAMN04488124_3097"/>
<keyword evidence="1" id="KW-1133">Transmembrane helix</keyword>
<feature type="transmembrane region" description="Helical" evidence="1">
    <location>
        <begin position="29"/>
        <end position="49"/>
    </location>
</feature>
<accession>A0A1I6IDU7</accession>
<dbReference type="AlphaFoldDB" id="A0A1I6IDU7"/>
<evidence type="ECO:0000256" key="1">
    <source>
        <dbReference type="SAM" id="Phobius"/>
    </source>
</evidence>
<reference evidence="3" key="1">
    <citation type="submission" date="2016-10" db="EMBL/GenBank/DDBJ databases">
        <authorList>
            <person name="Varghese N."/>
            <person name="Submissions S."/>
        </authorList>
    </citation>
    <scope>NUCLEOTIDE SEQUENCE [LARGE SCALE GENOMIC DNA]</scope>
    <source>
        <strain evidence="3">CGMCC 1.8711</strain>
    </source>
</reference>
<protein>
    <submittedName>
        <fullName evidence="2">Uncharacterized protein</fullName>
    </submittedName>
</protein>
<dbReference type="Proteomes" id="UP000243250">
    <property type="component" value="Unassembled WGS sequence"/>
</dbReference>
<evidence type="ECO:0000313" key="3">
    <source>
        <dbReference type="Proteomes" id="UP000243250"/>
    </source>
</evidence>
<organism evidence="2 3">
    <name type="scientific">Halogeometricum limi</name>
    <dbReference type="NCBI Taxonomy" id="555875"/>
    <lineage>
        <taxon>Archaea</taxon>
        <taxon>Methanobacteriati</taxon>
        <taxon>Methanobacteriota</taxon>
        <taxon>Stenosarchaea group</taxon>
        <taxon>Halobacteria</taxon>
        <taxon>Halobacteriales</taxon>
        <taxon>Haloferacaceae</taxon>
        <taxon>Halogeometricum</taxon>
    </lineage>
</organism>
<feature type="transmembrane region" description="Helical" evidence="1">
    <location>
        <begin position="55"/>
        <end position="73"/>
    </location>
</feature>
<sequence>MRNAIRDTSCPPRDVGRSFEFSGDSLSRLLRLSQIAVLLAVLVAVAVTTDGVGRTAVVLLFASLVVATGVGWWRKRTGRDGFTHLGRLDDITYDPFADPGQAAKHRWKRAVCRLPGSDEDDDGD</sequence>
<name>A0A1I6IDU7_9EURY</name>
<dbReference type="InterPro" id="IPR058313">
    <property type="entry name" value="DUF8000"/>
</dbReference>